<dbReference type="GO" id="GO:0032259">
    <property type="term" value="P:methylation"/>
    <property type="evidence" value="ECO:0007669"/>
    <property type="project" value="UniProtKB-KW"/>
</dbReference>
<dbReference type="PANTHER" id="PTHR13610">
    <property type="entry name" value="METHYLTRANSFERASE DOMAIN-CONTAINING PROTEIN"/>
    <property type="match status" value="1"/>
</dbReference>
<dbReference type="InterPro" id="IPR026170">
    <property type="entry name" value="FAM173A/B"/>
</dbReference>
<reference evidence="4 5" key="1">
    <citation type="submission" date="2022-08" db="EMBL/GenBank/DDBJ databases">
        <title>Paenibacillus endoradicis sp. nov., Paenibacillus radicibacter sp. nov and Paenibacillus pararadicis sp. nov., three cold-adapted plant growth-promoting bacteria isolated from root of Larix gmelinii in Great Khingan.</title>
        <authorList>
            <person name="Xue H."/>
        </authorList>
    </citation>
    <scope>NUCLEOTIDE SEQUENCE [LARGE SCALE GENOMIC DNA]</scope>
    <source>
        <strain evidence="4 5">N5-1-1-5</strain>
    </source>
</reference>
<keyword evidence="5" id="KW-1185">Reference proteome</keyword>
<keyword evidence="1 4" id="KW-0489">Methyltransferase</keyword>
<gene>
    <name evidence="4" type="ORF">NV381_24520</name>
</gene>
<dbReference type="EMBL" id="JANQBD010000019">
    <property type="protein sequence ID" value="MCR8634361.1"/>
    <property type="molecule type" value="Genomic_DNA"/>
</dbReference>
<evidence type="ECO:0000256" key="3">
    <source>
        <dbReference type="ARBA" id="ARBA00022691"/>
    </source>
</evidence>
<dbReference type="Gene3D" id="3.40.50.150">
    <property type="entry name" value="Vaccinia Virus protein VP39"/>
    <property type="match status" value="1"/>
</dbReference>
<keyword evidence="2" id="KW-0808">Transferase</keyword>
<dbReference type="InterPro" id="IPR029063">
    <property type="entry name" value="SAM-dependent_MTases_sf"/>
</dbReference>
<dbReference type="GO" id="GO:0008168">
    <property type="term" value="F:methyltransferase activity"/>
    <property type="evidence" value="ECO:0007669"/>
    <property type="project" value="UniProtKB-KW"/>
</dbReference>
<organism evidence="4 5">
    <name type="scientific">Paenibacillus radicis</name>
    <name type="common">ex Xue et al. 2023</name>
    <dbReference type="NCBI Taxonomy" id="2972489"/>
    <lineage>
        <taxon>Bacteria</taxon>
        <taxon>Bacillati</taxon>
        <taxon>Bacillota</taxon>
        <taxon>Bacilli</taxon>
        <taxon>Bacillales</taxon>
        <taxon>Paenibacillaceae</taxon>
        <taxon>Paenibacillus</taxon>
    </lineage>
</organism>
<dbReference type="RefSeq" id="WP_258215922.1">
    <property type="nucleotide sequence ID" value="NZ_JANQBD010000019.1"/>
</dbReference>
<protein>
    <submittedName>
        <fullName evidence="4">Class I SAM-dependent methyltransferase</fullName>
    </submittedName>
</protein>
<evidence type="ECO:0000313" key="4">
    <source>
        <dbReference type="EMBL" id="MCR8634361.1"/>
    </source>
</evidence>
<accession>A0ABT1YMF4</accession>
<dbReference type="CDD" id="cd02440">
    <property type="entry name" value="AdoMet_MTases"/>
    <property type="match status" value="1"/>
</dbReference>
<evidence type="ECO:0000256" key="1">
    <source>
        <dbReference type="ARBA" id="ARBA00022603"/>
    </source>
</evidence>
<comment type="caution">
    <text evidence="4">The sequence shown here is derived from an EMBL/GenBank/DDBJ whole genome shotgun (WGS) entry which is preliminary data.</text>
</comment>
<dbReference type="Proteomes" id="UP001300012">
    <property type="component" value="Unassembled WGS sequence"/>
</dbReference>
<proteinExistence type="predicted"/>
<sequence>MVSIVYVSWRNGISPMPSSAPTRLAVANEINQISGRGTIVEAGSGWGTLALHLMQHCPGWRIIGIENSPVPLWVSRTWVRVAFPKISGNSEASAVTRDPIAFIRGDIYDYPYESADVVVCYLYPGAMKRLSVILGERLAPNARIVSICFALPGWRPERVVTCGDVFRTKVYVYTMEGNDRGAG</sequence>
<keyword evidence="3" id="KW-0949">S-adenosyl-L-methionine</keyword>
<dbReference type="PANTHER" id="PTHR13610:SF11">
    <property type="entry name" value="METHYLTRANSFERASE DOMAIN-CONTAINING PROTEIN"/>
    <property type="match status" value="1"/>
</dbReference>
<dbReference type="SUPFAM" id="SSF53335">
    <property type="entry name" value="S-adenosyl-L-methionine-dependent methyltransferases"/>
    <property type="match status" value="1"/>
</dbReference>
<name>A0ABT1YMF4_9BACL</name>
<evidence type="ECO:0000313" key="5">
    <source>
        <dbReference type="Proteomes" id="UP001300012"/>
    </source>
</evidence>
<evidence type="ECO:0000256" key="2">
    <source>
        <dbReference type="ARBA" id="ARBA00022679"/>
    </source>
</evidence>